<feature type="transmembrane region" description="Helical" evidence="9">
    <location>
        <begin position="728"/>
        <end position="753"/>
    </location>
</feature>
<dbReference type="InterPro" id="IPR022646">
    <property type="entry name" value="SecD/SecF_CS"/>
</dbReference>
<comment type="subcellular location">
    <subcellularLocation>
        <location evidence="1 9">Cell membrane</location>
        <topology evidence="1 9">Multi-pass membrane protein</topology>
    </subcellularLocation>
</comment>
<dbReference type="HAMAP" id="MF_01463_B">
    <property type="entry name" value="SecD_B"/>
    <property type="match status" value="1"/>
</dbReference>
<feature type="transmembrane region" description="Helical" evidence="9">
    <location>
        <begin position="647"/>
        <end position="665"/>
    </location>
</feature>
<evidence type="ECO:0000256" key="9">
    <source>
        <dbReference type="HAMAP-Rule" id="MF_01463"/>
    </source>
</evidence>
<dbReference type="GO" id="GO:0043952">
    <property type="term" value="P:protein transport by the Sec complex"/>
    <property type="evidence" value="ECO:0007669"/>
    <property type="project" value="UniProtKB-UniRule"/>
</dbReference>
<dbReference type="GO" id="GO:0015450">
    <property type="term" value="F:protein-transporting ATPase activity"/>
    <property type="evidence" value="ECO:0007669"/>
    <property type="project" value="InterPro"/>
</dbReference>
<evidence type="ECO:0000256" key="10">
    <source>
        <dbReference type="HAMAP-Rule" id="MF_01464"/>
    </source>
</evidence>
<dbReference type="AlphaFoldDB" id="A0A1G5F2E1"/>
<feature type="transmembrane region" description="Helical" evidence="9">
    <location>
        <begin position="622"/>
        <end position="641"/>
    </location>
</feature>
<comment type="caution">
    <text evidence="9">Lacks conserved residue(s) required for the propagation of feature annotation.</text>
</comment>
<dbReference type="InterPro" id="IPR005665">
    <property type="entry name" value="SecF_bac"/>
</dbReference>
<evidence type="ECO:0000259" key="12">
    <source>
        <dbReference type="Pfam" id="PF21760"/>
    </source>
</evidence>
<keyword evidence="15" id="KW-1185">Reference proteome</keyword>
<feature type="transmembrane region" description="Helical" evidence="9">
    <location>
        <begin position="388"/>
        <end position="409"/>
    </location>
</feature>
<accession>A0A1G5F2E1</accession>
<dbReference type="Proteomes" id="UP000183047">
    <property type="component" value="Unassembled WGS sequence"/>
</dbReference>
<dbReference type="InterPro" id="IPR054384">
    <property type="entry name" value="SecDF_P1_head"/>
</dbReference>
<evidence type="ECO:0000256" key="7">
    <source>
        <dbReference type="ARBA" id="ARBA00023010"/>
    </source>
</evidence>
<dbReference type="InterPro" id="IPR005791">
    <property type="entry name" value="SecD"/>
</dbReference>
<dbReference type="SUPFAM" id="SSF82866">
    <property type="entry name" value="Multidrug efflux transporter AcrB transmembrane domain"/>
    <property type="match status" value="2"/>
</dbReference>
<evidence type="ECO:0000256" key="6">
    <source>
        <dbReference type="ARBA" id="ARBA00022989"/>
    </source>
</evidence>
<evidence type="ECO:0000313" key="14">
    <source>
        <dbReference type="EMBL" id="SCY33392.1"/>
    </source>
</evidence>
<dbReference type="Gene3D" id="3.30.70.3400">
    <property type="match status" value="1"/>
</dbReference>
<gene>
    <name evidence="9" type="primary">secD</name>
    <name evidence="10" type="synonym">secF</name>
    <name evidence="14" type="ORF">SAMN02910451_02209</name>
</gene>
<proteinExistence type="inferred from homology"/>
<feature type="domain" description="Protein export membrane protein SecD/SecF C-terminal" evidence="11">
    <location>
        <begin position="573"/>
        <end position="755"/>
    </location>
</feature>
<evidence type="ECO:0000313" key="15">
    <source>
        <dbReference type="Proteomes" id="UP000183047"/>
    </source>
</evidence>
<dbReference type="GO" id="GO:0065002">
    <property type="term" value="P:intracellular protein transmembrane transport"/>
    <property type="evidence" value="ECO:0007669"/>
    <property type="project" value="UniProtKB-UniRule"/>
</dbReference>
<dbReference type="PRINTS" id="PR01755">
    <property type="entry name" value="SECFTRNLCASE"/>
</dbReference>
<comment type="similarity">
    <text evidence="10">Belongs to the SecD/SecF family. SecF subfamily.</text>
</comment>
<dbReference type="OrthoDB" id="9805019at2"/>
<feature type="transmembrane region" description="Helical" evidence="9">
    <location>
        <begin position="319"/>
        <end position="337"/>
    </location>
</feature>
<feature type="domain" description="Protein export membrane protein SecD/SecF C-terminal" evidence="11">
    <location>
        <begin position="272"/>
        <end position="439"/>
    </location>
</feature>
<evidence type="ECO:0000256" key="2">
    <source>
        <dbReference type="ARBA" id="ARBA00022448"/>
    </source>
</evidence>
<dbReference type="Gene3D" id="3.30.1360.200">
    <property type="match status" value="1"/>
</dbReference>
<keyword evidence="7 9" id="KW-0811">Translocation</keyword>
<dbReference type="RefSeq" id="WP_074462723.1">
    <property type="nucleotide sequence ID" value="NZ_FMUR01000013.1"/>
</dbReference>
<keyword evidence="6 9" id="KW-1133">Transmembrane helix</keyword>
<feature type="transmembrane region" description="Helical" evidence="9">
    <location>
        <begin position="598"/>
        <end position="615"/>
    </location>
</feature>
<dbReference type="Pfam" id="PF02355">
    <property type="entry name" value="SecD_SecF_C"/>
    <property type="match status" value="2"/>
</dbReference>
<reference evidence="15" key="1">
    <citation type="submission" date="2016-10" db="EMBL/GenBank/DDBJ databases">
        <authorList>
            <person name="Varghese N."/>
            <person name="Submissions S."/>
        </authorList>
    </citation>
    <scope>NUCLEOTIDE SEQUENCE [LARGE SCALE GENOMIC DNA]</scope>
    <source>
        <strain evidence="15">XBD2006</strain>
    </source>
</reference>
<keyword evidence="2 9" id="KW-0813">Transport</keyword>
<organism evidence="14 15">
    <name type="scientific">Butyrivibrio hungatei</name>
    <dbReference type="NCBI Taxonomy" id="185008"/>
    <lineage>
        <taxon>Bacteria</taxon>
        <taxon>Bacillati</taxon>
        <taxon>Bacillota</taxon>
        <taxon>Clostridia</taxon>
        <taxon>Lachnospirales</taxon>
        <taxon>Lachnospiraceae</taxon>
        <taxon>Butyrivibrio</taxon>
    </lineage>
</organism>
<comment type="subunit">
    <text evidence="9">Forms a complex with SecF. Part of the essential Sec protein translocation apparatus which comprises SecA, SecYEG and auxiliary proteins SecDF. Other proteins may also be involved.</text>
</comment>
<dbReference type="Pfam" id="PF07549">
    <property type="entry name" value="Sec_GG"/>
    <property type="match status" value="2"/>
</dbReference>
<feature type="domain" description="SecDF P1 head subdomain" evidence="13">
    <location>
        <begin position="164"/>
        <end position="270"/>
    </location>
</feature>
<dbReference type="NCBIfam" id="TIGR00916">
    <property type="entry name" value="2A0604s01"/>
    <property type="match status" value="1"/>
</dbReference>
<feature type="domain" description="Protein translocase subunit SecDF P1" evidence="12">
    <location>
        <begin position="68"/>
        <end position="120"/>
    </location>
</feature>
<comment type="similarity">
    <text evidence="9">Belongs to the SecD/SecF family. SecD subfamily.</text>
</comment>
<comment type="subunit">
    <text evidence="10">Forms a complex with SecD. Part of the essential Sec protein translocation apparatus which comprises SecA, SecYEG and auxiliary proteins SecDF. Other proteins may also be involved.</text>
</comment>
<dbReference type="HAMAP" id="MF_01464_B">
    <property type="entry name" value="SecF_B"/>
    <property type="match status" value="1"/>
</dbReference>
<comment type="function">
    <text evidence="9">Part of the Sec protein translocase complex. Interacts with the SecYEG preprotein conducting channel. SecDF uses the proton motive force (PMF) to complete protein translocation after the ATP-dependent function of SecA.</text>
</comment>
<dbReference type="NCBIfam" id="TIGR00966">
    <property type="entry name" value="transloc_SecF"/>
    <property type="match status" value="1"/>
</dbReference>
<dbReference type="GO" id="GO:0005886">
    <property type="term" value="C:plasma membrane"/>
    <property type="evidence" value="ECO:0007669"/>
    <property type="project" value="UniProtKB-SubCell"/>
</dbReference>
<keyword evidence="5 9" id="KW-0653">Protein transport</keyword>
<evidence type="ECO:0000256" key="5">
    <source>
        <dbReference type="ARBA" id="ARBA00022927"/>
    </source>
</evidence>
<dbReference type="PANTHER" id="PTHR30081:SF1">
    <property type="entry name" value="PROTEIN TRANSLOCASE SUBUNIT SECD"/>
    <property type="match status" value="1"/>
</dbReference>
<name>A0A1G5F2E1_9FIRM</name>
<evidence type="ECO:0000256" key="1">
    <source>
        <dbReference type="ARBA" id="ARBA00004651"/>
    </source>
</evidence>
<dbReference type="Gene3D" id="1.20.1640.10">
    <property type="entry name" value="Multidrug efflux transporter AcrB transmembrane domain"/>
    <property type="match status" value="2"/>
</dbReference>
<evidence type="ECO:0000256" key="3">
    <source>
        <dbReference type="ARBA" id="ARBA00022475"/>
    </source>
</evidence>
<evidence type="ECO:0000256" key="8">
    <source>
        <dbReference type="ARBA" id="ARBA00023136"/>
    </source>
</evidence>
<dbReference type="GO" id="GO:0006605">
    <property type="term" value="P:protein targeting"/>
    <property type="evidence" value="ECO:0007669"/>
    <property type="project" value="UniProtKB-UniRule"/>
</dbReference>
<keyword evidence="3 9" id="KW-1003">Cell membrane</keyword>
<feature type="transmembrane region" description="Helical" evidence="9">
    <location>
        <begin position="471"/>
        <end position="489"/>
    </location>
</feature>
<evidence type="ECO:0000259" key="11">
    <source>
        <dbReference type="Pfam" id="PF02355"/>
    </source>
</evidence>
<sequence length="763" mass="82096">MKKLKWIPALILMLALLVGIGYSAAYGLGADKSGSLSSIDLGLDLAGGVSITYEVVGDENPSKEDMSDTIFKLQQRVDQYSTEAQVYQEGSNRINIEIPGASDANKILSELGQPGNLYFISHLDKDGNENYTYHSGFTTDENGNMKLEEGVTPGYQLNKSIDELLADGSIVLSGDQVASSQVVGQNDEYGKQEPVVSLEFTKEGGEAFAEATKKAFNNNQDTIAIYYDGRFISVPSVKAEILDGKSVISGGFTFEEADRVATNIRVGSLKLQLQELRSNVVGAQLGSNAIRTSLIAAAVGFALIAVFMIVFFRILGLSATLALGFYCGLIVFLLSAFEMTLTLPGIAGIILSIGMAVDANVLVFARIREEIAVGKAVDDARKNGYNKALSSILDGNITTLIIAIVLRVGGTGSIKGFAETLILGIILSMFTALVVTRAITSIFFGLGIQNPVFYGKAKEVSTKPFVQKRKIFYAISCAVVAVGVVFMIVNASQGKGAFNYSLDFVGGTSTTVTFDKAYDFATVESDIVPNIKEATGAKEVLPQAVEGTNQIVFKTGTLTVDQREAFDKMMEEKYGVSNDNIAAETISSTISGEMRVDAVKSLVIALILMLIYIWIRFKDIKFGAAAIIALAHDALIVVVAYAISRYAVGTTFIAVVLTIIGYSINDTIVTFDRIRENQHNATNKKELGELVNKSVSQTITRSLFTSLTTFFTVLALYIFGVADIKAFALPLMVGVICGTYSSICIASPVWYDLKTKVKKAAKK</sequence>
<dbReference type="InterPro" id="IPR048634">
    <property type="entry name" value="SecD_SecF_C"/>
</dbReference>
<dbReference type="InterPro" id="IPR048631">
    <property type="entry name" value="SecD_1st"/>
</dbReference>
<dbReference type="NCBIfam" id="TIGR01129">
    <property type="entry name" value="secD"/>
    <property type="match status" value="1"/>
</dbReference>
<dbReference type="Pfam" id="PF22599">
    <property type="entry name" value="SecDF_P1_head"/>
    <property type="match status" value="1"/>
</dbReference>
<dbReference type="EMBL" id="FMUR01000013">
    <property type="protein sequence ID" value="SCY33392.1"/>
    <property type="molecule type" value="Genomic_DNA"/>
</dbReference>
<protein>
    <recommendedName>
        <fullName evidence="9 10">Multifunctional fusion protein</fullName>
    </recommendedName>
    <domain>
        <recommendedName>
            <fullName evidence="9">Protein translocase subunit SecD</fullName>
        </recommendedName>
    </domain>
    <domain>
        <recommendedName>
            <fullName evidence="10">Protein-export membrane protein SecF</fullName>
        </recommendedName>
    </domain>
</protein>
<feature type="transmembrane region" description="Helical" evidence="9">
    <location>
        <begin position="703"/>
        <end position="722"/>
    </location>
</feature>
<feature type="transmembrane region" description="Helical" evidence="9">
    <location>
        <begin position="343"/>
        <end position="367"/>
    </location>
</feature>
<feature type="transmembrane region" description="Helical" evidence="9">
    <location>
        <begin position="421"/>
        <end position="448"/>
    </location>
</feature>
<dbReference type="InterPro" id="IPR022645">
    <property type="entry name" value="SecD/SecF_bac"/>
</dbReference>
<keyword evidence="4 9" id="KW-0812">Transmembrane</keyword>
<evidence type="ECO:0000259" key="13">
    <source>
        <dbReference type="Pfam" id="PF22599"/>
    </source>
</evidence>
<dbReference type="InterPro" id="IPR022813">
    <property type="entry name" value="SecD/SecF_arch_bac"/>
</dbReference>
<dbReference type="PANTHER" id="PTHR30081">
    <property type="entry name" value="PROTEIN-EXPORT MEMBRANE PROTEIN SEC"/>
    <property type="match status" value="1"/>
</dbReference>
<dbReference type="InterPro" id="IPR055344">
    <property type="entry name" value="SecD_SecF_C_bact"/>
</dbReference>
<evidence type="ECO:0000256" key="4">
    <source>
        <dbReference type="ARBA" id="ARBA00022692"/>
    </source>
</evidence>
<feature type="transmembrane region" description="Helical" evidence="9">
    <location>
        <begin position="294"/>
        <end position="312"/>
    </location>
</feature>
<dbReference type="Pfam" id="PF21760">
    <property type="entry name" value="SecD_1st"/>
    <property type="match status" value="1"/>
</dbReference>
<keyword evidence="8 9" id="KW-0472">Membrane</keyword>